<sequence>MVVASLIATVAFQAGLNPPGGVRQETGYSVLYDTHRVIYIFFLAYNTTGFVSSISIILLLISGLPIRRKCFVWILMVVMWVAVTAMAFTYLTSITMLTDSREATSVSFGVFLVWLVMMGILLLVHAIRLGKLFMERRTTAQIMSM</sequence>
<reference evidence="9" key="2">
    <citation type="submission" date="2023-06" db="EMBL/GenBank/DDBJ databases">
        <authorList>
            <person name="Swenson N.G."/>
            <person name="Wegrzyn J.L."/>
            <person name="Mcevoy S.L."/>
        </authorList>
    </citation>
    <scope>NUCLEOTIDE SEQUENCE</scope>
    <source>
        <strain evidence="9">NS2018</strain>
        <tissue evidence="9">Leaf</tissue>
    </source>
</reference>
<dbReference type="PANTHER" id="PTHR24186">
    <property type="entry name" value="PROTEIN PHOSPHATASE 1 REGULATORY SUBUNIT"/>
    <property type="match status" value="1"/>
</dbReference>
<feature type="transmembrane region" description="Helical" evidence="7">
    <location>
        <begin position="103"/>
        <end position="127"/>
    </location>
</feature>
<dbReference type="GO" id="GO:0005886">
    <property type="term" value="C:plasma membrane"/>
    <property type="evidence" value="ECO:0007669"/>
    <property type="project" value="TreeGrafter"/>
</dbReference>
<feature type="transmembrane region" description="Helical" evidence="7">
    <location>
        <begin position="70"/>
        <end position="91"/>
    </location>
</feature>
<accession>A0AA39V744</accession>
<organism evidence="9 10">
    <name type="scientific">Acer saccharum</name>
    <name type="common">Sugar maple</name>
    <dbReference type="NCBI Taxonomy" id="4024"/>
    <lineage>
        <taxon>Eukaryota</taxon>
        <taxon>Viridiplantae</taxon>
        <taxon>Streptophyta</taxon>
        <taxon>Embryophyta</taxon>
        <taxon>Tracheophyta</taxon>
        <taxon>Spermatophyta</taxon>
        <taxon>Magnoliopsida</taxon>
        <taxon>eudicotyledons</taxon>
        <taxon>Gunneridae</taxon>
        <taxon>Pentapetalae</taxon>
        <taxon>rosids</taxon>
        <taxon>malvids</taxon>
        <taxon>Sapindales</taxon>
        <taxon>Sapindaceae</taxon>
        <taxon>Hippocastanoideae</taxon>
        <taxon>Acereae</taxon>
        <taxon>Acer</taxon>
    </lineage>
</organism>
<evidence type="ECO:0000256" key="4">
    <source>
        <dbReference type="ARBA" id="ARBA00022989"/>
    </source>
</evidence>
<dbReference type="Pfam" id="PF13962">
    <property type="entry name" value="PGG"/>
    <property type="match status" value="1"/>
</dbReference>
<keyword evidence="5" id="KW-0040">ANK repeat</keyword>
<feature type="domain" description="PGG" evidence="8">
    <location>
        <begin position="1"/>
        <end position="96"/>
    </location>
</feature>
<evidence type="ECO:0000256" key="1">
    <source>
        <dbReference type="ARBA" id="ARBA00004141"/>
    </source>
</evidence>
<evidence type="ECO:0000256" key="6">
    <source>
        <dbReference type="ARBA" id="ARBA00023136"/>
    </source>
</evidence>
<reference evidence="9" key="1">
    <citation type="journal article" date="2022" name="Plant J.">
        <title>Strategies of tolerance reflected in two North American maple genomes.</title>
        <authorList>
            <person name="McEvoy S.L."/>
            <person name="Sezen U.U."/>
            <person name="Trouern-Trend A."/>
            <person name="McMahon S.M."/>
            <person name="Schaberg P.G."/>
            <person name="Yang J."/>
            <person name="Wegrzyn J.L."/>
            <person name="Swenson N.G."/>
        </authorList>
    </citation>
    <scope>NUCLEOTIDE SEQUENCE</scope>
    <source>
        <strain evidence="9">NS2018</strain>
    </source>
</reference>
<comment type="caution">
    <text evidence="9">The sequence shown here is derived from an EMBL/GenBank/DDBJ whole genome shotgun (WGS) entry which is preliminary data.</text>
</comment>
<evidence type="ECO:0000256" key="3">
    <source>
        <dbReference type="ARBA" id="ARBA00022737"/>
    </source>
</evidence>
<comment type="subcellular location">
    <subcellularLocation>
        <location evidence="1">Membrane</location>
        <topology evidence="1">Multi-pass membrane protein</topology>
    </subcellularLocation>
</comment>
<proteinExistence type="predicted"/>
<dbReference type="PANTHER" id="PTHR24186:SF37">
    <property type="entry name" value="PGG DOMAIN-CONTAINING PROTEIN"/>
    <property type="match status" value="1"/>
</dbReference>
<gene>
    <name evidence="9" type="ORF">LWI29_005214</name>
</gene>
<dbReference type="InterPro" id="IPR026961">
    <property type="entry name" value="PGG_dom"/>
</dbReference>
<dbReference type="AlphaFoldDB" id="A0AA39V744"/>
<dbReference type="EMBL" id="JAUESC010000388">
    <property type="protein sequence ID" value="KAK0570700.1"/>
    <property type="molecule type" value="Genomic_DNA"/>
</dbReference>
<feature type="transmembrane region" description="Helical" evidence="7">
    <location>
        <begin position="37"/>
        <end position="61"/>
    </location>
</feature>
<dbReference type="Proteomes" id="UP001168877">
    <property type="component" value="Unassembled WGS sequence"/>
</dbReference>
<keyword evidence="3" id="KW-0677">Repeat</keyword>
<evidence type="ECO:0000313" key="9">
    <source>
        <dbReference type="EMBL" id="KAK0570700.1"/>
    </source>
</evidence>
<evidence type="ECO:0000256" key="2">
    <source>
        <dbReference type="ARBA" id="ARBA00022692"/>
    </source>
</evidence>
<name>A0AA39V744_ACESA</name>
<keyword evidence="10" id="KW-1185">Reference proteome</keyword>
<keyword evidence="2 7" id="KW-0812">Transmembrane</keyword>
<keyword evidence="4 7" id="KW-1133">Transmembrane helix</keyword>
<keyword evidence="6 7" id="KW-0472">Membrane</keyword>
<protein>
    <recommendedName>
        <fullName evidence="8">PGG domain-containing protein</fullName>
    </recommendedName>
</protein>
<evidence type="ECO:0000313" key="10">
    <source>
        <dbReference type="Proteomes" id="UP001168877"/>
    </source>
</evidence>
<evidence type="ECO:0000256" key="7">
    <source>
        <dbReference type="SAM" id="Phobius"/>
    </source>
</evidence>
<evidence type="ECO:0000259" key="8">
    <source>
        <dbReference type="Pfam" id="PF13962"/>
    </source>
</evidence>
<evidence type="ECO:0000256" key="5">
    <source>
        <dbReference type="ARBA" id="ARBA00023043"/>
    </source>
</evidence>